<gene>
    <name evidence="2" type="ORF">APZ42_004645</name>
</gene>
<feature type="non-terminal residue" evidence="2">
    <location>
        <position position="98"/>
    </location>
</feature>
<sequence length="98" mass="10416">AKAPEADTSSSLNDSTNDSSQIPQENVIPLNQLCRMTPSAPHRTSSIHNNGFEVGGSLPGSSTQTDSSHFTLENIRSLNQLTQTTPLTTHGTSSIHTN</sequence>
<dbReference type="AlphaFoldDB" id="A0A162C018"/>
<dbReference type="Proteomes" id="UP000076858">
    <property type="component" value="Unassembled WGS sequence"/>
</dbReference>
<evidence type="ECO:0000313" key="2">
    <source>
        <dbReference type="EMBL" id="KZR99470.1"/>
    </source>
</evidence>
<feature type="region of interest" description="Disordered" evidence="1">
    <location>
        <begin position="1"/>
        <end position="98"/>
    </location>
</feature>
<feature type="compositionally biased region" description="Polar residues" evidence="1">
    <location>
        <begin position="59"/>
        <end position="79"/>
    </location>
</feature>
<feature type="compositionally biased region" description="Low complexity" evidence="1">
    <location>
        <begin position="7"/>
        <end position="20"/>
    </location>
</feature>
<evidence type="ECO:0000256" key="1">
    <source>
        <dbReference type="SAM" id="MobiDB-lite"/>
    </source>
</evidence>
<organism evidence="2 3">
    <name type="scientific">Daphnia magna</name>
    <dbReference type="NCBI Taxonomy" id="35525"/>
    <lineage>
        <taxon>Eukaryota</taxon>
        <taxon>Metazoa</taxon>
        <taxon>Ecdysozoa</taxon>
        <taxon>Arthropoda</taxon>
        <taxon>Crustacea</taxon>
        <taxon>Branchiopoda</taxon>
        <taxon>Diplostraca</taxon>
        <taxon>Cladocera</taxon>
        <taxon>Anomopoda</taxon>
        <taxon>Daphniidae</taxon>
        <taxon>Daphnia</taxon>
    </lineage>
</organism>
<name>A0A162C018_9CRUS</name>
<evidence type="ECO:0000313" key="3">
    <source>
        <dbReference type="Proteomes" id="UP000076858"/>
    </source>
</evidence>
<feature type="non-terminal residue" evidence="2">
    <location>
        <position position="1"/>
    </location>
</feature>
<protein>
    <submittedName>
        <fullName evidence="2">Uncharacterized protein</fullName>
    </submittedName>
</protein>
<reference evidence="2 3" key="1">
    <citation type="submission" date="2016-03" db="EMBL/GenBank/DDBJ databases">
        <title>EvidentialGene: Evidence-directed Construction of Genes on Genomes.</title>
        <authorList>
            <person name="Gilbert D.G."/>
            <person name="Choi J.-H."/>
            <person name="Mockaitis K."/>
            <person name="Colbourne J."/>
            <person name="Pfrender M."/>
        </authorList>
    </citation>
    <scope>NUCLEOTIDE SEQUENCE [LARGE SCALE GENOMIC DNA]</scope>
    <source>
        <strain evidence="2 3">Xinb3</strain>
        <tissue evidence="2">Complete organism</tissue>
    </source>
</reference>
<keyword evidence="3" id="KW-1185">Reference proteome</keyword>
<proteinExistence type="predicted"/>
<dbReference type="OrthoDB" id="4327074at2759"/>
<dbReference type="EMBL" id="LRGB01013552">
    <property type="protein sequence ID" value="KZR99470.1"/>
    <property type="molecule type" value="Genomic_DNA"/>
</dbReference>
<accession>A0A162C018</accession>
<feature type="compositionally biased region" description="Low complexity" evidence="1">
    <location>
        <begin position="80"/>
        <end position="89"/>
    </location>
</feature>
<comment type="caution">
    <text evidence="2">The sequence shown here is derived from an EMBL/GenBank/DDBJ whole genome shotgun (WGS) entry which is preliminary data.</text>
</comment>